<dbReference type="AlphaFoldDB" id="A0AAF3EU79"/>
<evidence type="ECO:0000256" key="2">
    <source>
        <dbReference type="ARBA" id="ARBA00004305"/>
    </source>
</evidence>
<dbReference type="EC" id="2.6.1.1" evidence="10"/>
<dbReference type="InterPro" id="IPR004838">
    <property type="entry name" value="NHTrfase_class1_PyrdxlP-BS"/>
</dbReference>
<dbReference type="InterPro" id="IPR015421">
    <property type="entry name" value="PyrdxlP-dep_Trfase_major"/>
</dbReference>
<dbReference type="SUPFAM" id="SSF53383">
    <property type="entry name" value="PLP-dependent transferases"/>
    <property type="match status" value="1"/>
</dbReference>
<keyword evidence="8" id="KW-0496">Mitochondrion</keyword>
<dbReference type="GO" id="GO:0005759">
    <property type="term" value="C:mitochondrial matrix"/>
    <property type="evidence" value="ECO:0007669"/>
    <property type="project" value="UniProtKB-SubCell"/>
</dbReference>
<dbReference type="PRINTS" id="PR00799">
    <property type="entry name" value="TRANSAMINASE"/>
</dbReference>
<dbReference type="InterPro" id="IPR000796">
    <property type="entry name" value="Asp_trans"/>
</dbReference>
<comment type="miscellaneous">
    <text evidence="10">In eukaryotes there are cytoplasmic, mitochondrial and chloroplastic isozymes.</text>
</comment>
<evidence type="ECO:0000259" key="11">
    <source>
        <dbReference type="Pfam" id="PF00155"/>
    </source>
</evidence>
<dbReference type="Gene3D" id="3.40.640.10">
    <property type="entry name" value="Type I PLP-dependent aspartate aminotransferase-like (Major domain)"/>
    <property type="match status" value="1"/>
</dbReference>
<evidence type="ECO:0000256" key="10">
    <source>
        <dbReference type="RuleBase" id="RU000480"/>
    </source>
</evidence>
<comment type="cofactor">
    <cofactor evidence="1">
        <name>pyridoxal 5'-phosphate</name>
        <dbReference type="ChEBI" id="CHEBI:597326"/>
    </cofactor>
</comment>
<dbReference type="InterPro" id="IPR004839">
    <property type="entry name" value="Aminotransferase_I/II_large"/>
</dbReference>
<dbReference type="FunFam" id="3.90.1150.10:FF:000160">
    <property type="entry name" value="Similar to aspartate aminotransferase"/>
    <property type="match status" value="1"/>
</dbReference>
<dbReference type="GO" id="GO:0030170">
    <property type="term" value="F:pyridoxal phosphate binding"/>
    <property type="evidence" value="ECO:0007669"/>
    <property type="project" value="InterPro"/>
</dbReference>
<dbReference type="FunFam" id="3.90.1150.10:FF:000001">
    <property type="entry name" value="Aspartate aminotransferase"/>
    <property type="match status" value="1"/>
</dbReference>
<evidence type="ECO:0000256" key="5">
    <source>
        <dbReference type="ARBA" id="ARBA00022576"/>
    </source>
</evidence>
<dbReference type="WBParaSite" id="MBELARI_LOCUS17373">
    <property type="protein sequence ID" value="MBELARI_LOCUS17373"/>
    <property type="gene ID" value="MBELARI_LOCUS17373"/>
</dbReference>
<dbReference type="PANTHER" id="PTHR11879">
    <property type="entry name" value="ASPARTATE AMINOTRANSFERASE"/>
    <property type="match status" value="1"/>
</dbReference>
<evidence type="ECO:0000313" key="13">
    <source>
        <dbReference type="WBParaSite" id="MBELARI_LOCUS17373"/>
    </source>
</evidence>
<evidence type="ECO:0000256" key="9">
    <source>
        <dbReference type="ARBA" id="ARBA00049185"/>
    </source>
</evidence>
<evidence type="ECO:0000256" key="3">
    <source>
        <dbReference type="ARBA" id="ARBA00007441"/>
    </source>
</evidence>
<reference evidence="13" key="1">
    <citation type="submission" date="2024-02" db="UniProtKB">
        <authorList>
            <consortium name="WormBaseParasite"/>
        </authorList>
    </citation>
    <scope>IDENTIFICATION</scope>
</reference>
<evidence type="ECO:0000256" key="1">
    <source>
        <dbReference type="ARBA" id="ARBA00001933"/>
    </source>
</evidence>
<keyword evidence="5 10" id="KW-0032">Aminotransferase</keyword>
<dbReference type="PROSITE" id="PS00105">
    <property type="entry name" value="AA_TRANSFER_CLASS_1"/>
    <property type="match status" value="1"/>
</dbReference>
<dbReference type="Gene3D" id="3.90.1150.10">
    <property type="entry name" value="Aspartate Aminotransferase, domain 1"/>
    <property type="match status" value="1"/>
</dbReference>
<accession>A0AAF3EU79</accession>
<comment type="subunit">
    <text evidence="4 10">Homodimer.</text>
</comment>
<dbReference type="InterPro" id="IPR032053">
    <property type="entry name" value="Ribosomal_mS34"/>
</dbReference>
<feature type="domain" description="Aminotransferase class I/classII large" evidence="11">
    <location>
        <begin position="232"/>
        <end position="598"/>
    </location>
</feature>
<evidence type="ECO:0000313" key="12">
    <source>
        <dbReference type="Proteomes" id="UP000887575"/>
    </source>
</evidence>
<evidence type="ECO:0000256" key="8">
    <source>
        <dbReference type="ARBA" id="ARBA00023128"/>
    </source>
</evidence>
<name>A0AAF3EU79_9BILA</name>
<dbReference type="GO" id="GO:0003735">
    <property type="term" value="F:structural constituent of ribosome"/>
    <property type="evidence" value="ECO:0007669"/>
    <property type="project" value="InterPro"/>
</dbReference>
<evidence type="ECO:0000256" key="4">
    <source>
        <dbReference type="ARBA" id="ARBA00011738"/>
    </source>
</evidence>
<comment type="catalytic activity">
    <reaction evidence="9 10">
        <text>L-aspartate + 2-oxoglutarate = oxaloacetate + L-glutamate</text>
        <dbReference type="Rhea" id="RHEA:21824"/>
        <dbReference type="ChEBI" id="CHEBI:16452"/>
        <dbReference type="ChEBI" id="CHEBI:16810"/>
        <dbReference type="ChEBI" id="CHEBI:29985"/>
        <dbReference type="ChEBI" id="CHEBI:29991"/>
        <dbReference type="EC" id="2.6.1.1"/>
    </reaction>
</comment>
<dbReference type="InterPro" id="IPR015422">
    <property type="entry name" value="PyrdxlP-dep_Trfase_small"/>
</dbReference>
<evidence type="ECO:0000256" key="7">
    <source>
        <dbReference type="ARBA" id="ARBA00022898"/>
    </source>
</evidence>
<dbReference type="Pfam" id="PF00155">
    <property type="entry name" value="Aminotran_1_2"/>
    <property type="match status" value="1"/>
</dbReference>
<dbReference type="Proteomes" id="UP000887575">
    <property type="component" value="Unassembled WGS sequence"/>
</dbReference>
<protein>
    <recommendedName>
        <fullName evidence="10">Aspartate aminotransferase</fullName>
        <ecNumber evidence="10">2.6.1.1</ecNumber>
    </recommendedName>
</protein>
<keyword evidence="12" id="KW-1185">Reference proteome</keyword>
<comment type="subcellular location">
    <subcellularLocation>
        <location evidence="2">Mitochondrion matrix</location>
    </subcellularLocation>
</comment>
<comment type="similarity">
    <text evidence="3">Belongs to the class-I pyridoxal-phosphate-dependent aminotransferase family.</text>
</comment>
<dbReference type="InterPro" id="IPR015424">
    <property type="entry name" value="PyrdxlP-dep_Trfase"/>
</dbReference>
<dbReference type="PANTHER" id="PTHR11879:SF22">
    <property type="entry name" value="ASPARTATE AMINOTRANSFERASE, MITOCHONDRIAL"/>
    <property type="match status" value="1"/>
</dbReference>
<organism evidence="12 13">
    <name type="scientific">Mesorhabditis belari</name>
    <dbReference type="NCBI Taxonomy" id="2138241"/>
    <lineage>
        <taxon>Eukaryota</taxon>
        <taxon>Metazoa</taxon>
        <taxon>Ecdysozoa</taxon>
        <taxon>Nematoda</taxon>
        <taxon>Chromadorea</taxon>
        <taxon>Rhabditida</taxon>
        <taxon>Rhabditina</taxon>
        <taxon>Rhabditomorpha</taxon>
        <taxon>Rhabditoidea</taxon>
        <taxon>Rhabditidae</taxon>
        <taxon>Mesorhabditinae</taxon>
        <taxon>Mesorhabditis</taxon>
    </lineage>
</organism>
<keyword evidence="7" id="KW-0663">Pyridoxal phosphate</keyword>
<dbReference type="NCBIfam" id="NF006719">
    <property type="entry name" value="PRK09257.1"/>
    <property type="match status" value="1"/>
</dbReference>
<dbReference type="CDD" id="cd00609">
    <property type="entry name" value="AAT_like"/>
    <property type="match status" value="1"/>
</dbReference>
<dbReference type="GO" id="GO:0004069">
    <property type="term" value="F:L-aspartate:2-oxoglutarate aminotransferase activity"/>
    <property type="evidence" value="ECO:0007669"/>
    <property type="project" value="UniProtKB-EC"/>
</dbReference>
<dbReference type="FunFam" id="3.40.640.10:FF:000026">
    <property type="entry name" value="Aspartate aminotransferase"/>
    <property type="match status" value="1"/>
</dbReference>
<proteinExistence type="inferred from homology"/>
<dbReference type="GO" id="GO:0006533">
    <property type="term" value="P:L-aspartate catabolic process"/>
    <property type="evidence" value="ECO:0007669"/>
    <property type="project" value="TreeGrafter"/>
</dbReference>
<keyword evidence="6 10" id="KW-0808">Transferase</keyword>
<evidence type="ECO:0000256" key="6">
    <source>
        <dbReference type="ARBA" id="ARBA00022679"/>
    </source>
</evidence>
<dbReference type="Pfam" id="PF16053">
    <property type="entry name" value="MRP-S34"/>
    <property type="match status" value="1"/>
</dbReference>
<sequence>MSARLIRFIGNHDVNAEGKYIWEILAQLRNFGVGRLVTKSEWGRKWPDQASYLRIQRVAPSMDRWLFNGRLWGEWIYRGRNLGIYEFAHDLNRSDWQLIHRHDESTFTNCTQPMKDIKMADSFPLPPLQLHMCKKATVSRGKEWTSDQGRAPLSLSVDPEFSHIKSLIKQEKPTGHADTIYDEQSTSGKMALARSVMQTAVRGTAWWSHVEMGPPDAILGVTEAFKRDTNPKKMNLGVGAYRDDQGKPFVLPSVRTAEEQLLAGKIDHEYAGIAGLADFCNHSIKLALTDKSSALTEKRTATVQSISGTGALRIGSEFLTKYAKTKVIYQPTPTWGNHVPIFKFVGMDVKSYRYYDKSTCGFDEKGALADIAAIPKGSVILLHACAHNPTGVDPTRDQWKKISEVCKQRELFVFFDMAYQGFASGNVDGDAFAVRYFIDQGHNIILSQSFAKNMGLYGQRVGAFSVVCESKDEADRVMSQLKILIRPMYSNPPIHGARIVSKILADPALHKQWLADVKGMADRIISMRAQLRDLLKKEGSQRDWKHITDQIGMFCFTGISPDQVERLTKDHSIYLTKDGRISVAGISSNNVGYLAHALHQVTK</sequence>